<dbReference type="EMBL" id="LR791603">
    <property type="protein sequence ID" value="CAB3267465.1"/>
    <property type="molecule type" value="mRNA"/>
</dbReference>
<dbReference type="Gene3D" id="3.10.20.90">
    <property type="entry name" value="Phosphatidylinositol 3-kinase Catalytic Subunit, Chain A, domain 1"/>
    <property type="match status" value="1"/>
</dbReference>
<dbReference type="SUPFAM" id="SSF54236">
    <property type="entry name" value="Ubiquitin-like"/>
    <property type="match status" value="1"/>
</dbReference>
<dbReference type="AlphaFoldDB" id="A0A6F9DX71"/>
<dbReference type="PANTHER" id="PTHR13169">
    <property type="entry name" value="UBIQUITIN-LIKE PROTEIN 3 HCG-1 PROTEIN"/>
    <property type="match status" value="1"/>
</dbReference>
<evidence type="ECO:0000313" key="2">
    <source>
        <dbReference type="EMBL" id="CAB3267465.1"/>
    </source>
</evidence>
<dbReference type="InterPro" id="IPR029071">
    <property type="entry name" value="Ubiquitin-like_domsf"/>
</dbReference>
<feature type="domain" description="Ubiquitin-like" evidence="1">
    <location>
        <begin position="24"/>
        <end position="92"/>
    </location>
</feature>
<proteinExistence type="evidence at transcript level"/>
<accession>A0A6F9DX71</accession>
<sequence length="134" mass="15145">MTDNTSSESVPPGNNTPVIKKDKIALKLLRVSGQYQTFYFNPSDSASDIARHVFENWPAEWTEDTATSHDVLRLIYQGRFLHGNATLGALKIPVGKMTVMHLVCRETLPEPHSQEQRSREKSREGRCQLCCCIL</sequence>
<protein>
    <submittedName>
        <fullName evidence="2">Ubiquitin-like protein 3</fullName>
    </submittedName>
</protein>
<organism evidence="2">
    <name type="scientific">Phallusia mammillata</name>
    <dbReference type="NCBI Taxonomy" id="59560"/>
    <lineage>
        <taxon>Eukaryota</taxon>
        <taxon>Metazoa</taxon>
        <taxon>Chordata</taxon>
        <taxon>Tunicata</taxon>
        <taxon>Ascidiacea</taxon>
        <taxon>Phlebobranchia</taxon>
        <taxon>Ascidiidae</taxon>
        <taxon>Phallusia</taxon>
    </lineage>
</organism>
<dbReference type="Pfam" id="PF13881">
    <property type="entry name" value="Rad60-SLD_2"/>
    <property type="match status" value="1"/>
</dbReference>
<dbReference type="InterPro" id="IPR000626">
    <property type="entry name" value="Ubiquitin-like_dom"/>
</dbReference>
<dbReference type="PROSITE" id="PS50053">
    <property type="entry name" value="UBIQUITIN_2"/>
    <property type="match status" value="1"/>
</dbReference>
<dbReference type="PANTHER" id="PTHR13169:SF0">
    <property type="entry name" value="UBIQUITIN-LIKE PROTEIN 3"/>
    <property type="match status" value="1"/>
</dbReference>
<dbReference type="InterPro" id="IPR040015">
    <property type="entry name" value="UBL3-like"/>
</dbReference>
<evidence type="ECO:0000259" key="1">
    <source>
        <dbReference type="PROSITE" id="PS50053"/>
    </source>
</evidence>
<gene>
    <name evidence="2" type="primary">Ubl3</name>
</gene>
<reference evidence="2" key="1">
    <citation type="submission" date="2020-04" db="EMBL/GenBank/DDBJ databases">
        <authorList>
            <person name="Neveu A P."/>
        </authorList>
    </citation>
    <scope>NUCLEOTIDE SEQUENCE</scope>
    <source>
        <tissue evidence="2">Whole embryo</tissue>
    </source>
</reference>
<name>A0A6F9DX71_9ASCI</name>
<dbReference type="InterPro" id="IPR039540">
    <property type="entry name" value="UBL3-like_ubiquitin_dom"/>
</dbReference>